<dbReference type="GO" id="GO:0005739">
    <property type="term" value="C:mitochondrion"/>
    <property type="evidence" value="ECO:0007669"/>
    <property type="project" value="UniProtKB-SubCell"/>
</dbReference>
<keyword evidence="4" id="KW-0496">Mitochondrion</keyword>
<keyword evidence="3" id="KW-0809">Transit peptide</keyword>
<evidence type="ECO:0000313" key="7">
    <source>
        <dbReference type="Proteomes" id="UP000298138"/>
    </source>
</evidence>
<feature type="region of interest" description="Disordered" evidence="5">
    <location>
        <begin position="77"/>
        <end position="136"/>
    </location>
</feature>
<evidence type="ECO:0000256" key="5">
    <source>
        <dbReference type="SAM" id="MobiDB-lite"/>
    </source>
</evidence>
<dbReference type="Pfam" id="PF06644">
    <property type="entry name" value="ATP11"/>
    <property type="match status" value="1"/>
</dbReference>
<evidence type="ECO:0000256" key="1">
    <source>
        <dbReference type="ARBA" id="ARBA00004173"/>
    </source>
</evidence>
<dbReference type="GO" id="GO:0033615">
    <property type="term" value="P:mitochondrial proton-transporting ATP synthase complex assembly"/>
    <property type="evidence" value="ECO:0007669"/>
    <property type="project" value="TreeGrafter"/>
</dbReference>
<dbReference type="InterPro" id="IPR010591">
    <property type="entry name" value="ATP11"/>
</dbReference>
<evidence type="ECO:0000313" key="6">
    <source>
        <dbReference type="EMBL" id="TGZ76757.1"/>
    </source>
</evidence>
<comment type="similarity">
    <text evidence="2">Belongs to the ATP11 family.</text>
</comment>
<gene>
    <name evidence="6" type="ORF">EX30DRAFT_324332</name>
</gene>
<dbReference type="OrthoDB" id="16535at2759"/>
<reference evidence="6 7" key="1">
    <citation type="submission" date="2019-04" db="EMBL/GenBank/DDBJ databases">
        <title>Comparative genomics and transcriptomics to analyze fruiting body development in filamentous ascomycetes.</title>
        <authorList>
            <consortium name="DOE Joint Genome Institute"/>
            <person name="Lutkenhaus R."/>
            <person name="Traeger S."/>
            <person name="Breuer J."/>
            <person name="Kuo A."/>
            <person name="Lipzen A."/>
            <person name="Pangilinan J."/>
            <person name="Dilworth D."/>
            <person name="Sandor L."/>
            <person name="Poggeler S."/>
            <person name="Barry K."/>
            <person name="Grigoriev I.V."/>
            <person name="Nowrousian M."/>
        </authorList>
    </citation>
    <scope>NUCLEOTIDE SEQUENCE [LARGE SCALE GENOMIC DNA]</scope>
    <source>
        <strain evidence="6 7">CBS 389.68</strain>
    </source>
</reference>
<dbReference type="AlphaFoldDB" id="A0A4S2MQT8"/>
<dbReference type="Proteomes" id="UP000298138">
    <property type="component" value="Unassembled WGS sequence"/>
</dbReference>
<organism evidence="6 7">
    <name type="scientific">Ascodesmis nigricans</name>
    <dbReference type="NCBI Taxonomy" id="341454"/>
    <lineage>
        <taxon>Eukaryota</taxon>
        <taxon>Fungi</taxon>
        <taxon>Dikarya</taxon>
        <taxon>Ascomycota</taxon>
        <taxon>Pezizomycotina</taxon>
        <taxon>Pezizomycetes</taxon>
        <taxon>Pezizales</taxon>
        <taxon>Ascodesmidaceae</taxon>
        <taxon>Ascodesmis</taxon>
    </lineage>
</organism>
<dbReference type="FunCoup" id="A0A4S2MQT8">
    <property type="interactions" value="307"/>
</dbReference>
<evidence type="ECO:0000256" key="3">
    <source>
        <dbReference type="ARBA" id="ARBA00022946"/>
    </source>
</evidence>
<dbReference type="PANTHER" id="PTHR13126">
    <property type="entry name" value="CHAPERONE ATP11"/>
    <property type="match status" value="1"/>
</dbReference>
<comment type="subcellular location">
    <subcellularLocation>
        <location evidence="1">Mitochondrion</location>
    </subcellularLocation>
</comment>
<accession>A0A4S2MQT8</accession>
<dbReference type="EMBL" id="ML220167">
    <property type="protein sequence ID" value="TGZ76757.1"/>
    <property type="molecule type" value="Genomic_DNA"/>
</dbReference>
<name>A0A4S2MQT8_9PEZI</name>
<feature type="compositionally biased region" description="Low complexity" evidence="5">
    <location>
        <begin position="110"/>
        <end position="136"/>
    </location>
</feature>
<evidence type="ECO:0000256" key="2">
    <source>
        <dbReference type="ARBA" id="ARBA00009116"/>
    </source>
</evidence>
<dbReference type="PANTHER" id="PTHR13126:SF0">
    <property type="entry name" value="ATP SYNTHASE MITOCHONDRIAL F1 COMPLEX ASSEMBLY FACTOR 1"/>
    <property type="match status" value="1"/>
</dbReference>
<dbReference type="InParanoid" id="A0A4S2MQT8"/>
<feature type="compositionally biased region" description="Pro residues" evidence="5">
    <location>
        <begin position="92"/>
        <end position="109"/>
    </location>
</feature>
<protein>
    <submittedName>
        <fullName evidence="6">ATP11-domain-containing protein</fullName>
    </submittedName>
</protein>
<proteinExistence type="inferred from homology"/>
<evidence type="ECO:0000256" key="4">
    <source>
        <dbReference type="ARBA" id="ARBA00023128"/>
    </source>
</evidence>
<sequence>MRPLLLQLQHRLAPVVRTHTRNARIVNARFFQSRVEPRVVDKYREKLEKKIKTEGVSSYDELKAVYADKIASVRKSSAASPEVEQLLSTTSPPTPSHEPFTPPPAPSPSPTTTTTTNASPASSPLAAAARSASTPPGVKTLSSFIDLSLLSQHTDPKEIETIWRLRFSSSPSSLSAAIPASTFTTMSTLARQHPMFILPLPHPTGASLHILQWTFPTLTTPTLIFTSLAEYKLRGEFAVPHTTLTHHLELAESRGVVLAQGQVMEDRGVSVEEAGLLVSWVQRFYGGVGGTEEDNARRRRLVEMFSKGDEKFSVEELLEEVERAI</sequence>
<dbReference type="STRING" id="341454.A0A4S2MQT8"/>
<keyword evidence="7" id="KW-1185">Reference proteome</keyword>